<dbReference type="InterPro" id="IPR017981">
    <property type="entry name" value="GPCR_2-like_7TM"/>
</dbReference>
<evidence type="ECO:0000256" key="1">
    <source>
        <dbReference type="ARBA" id="ARBA00004141"/>
    </source>
</evidence>
<feature type="chain" id="PRO_5042908975" description="G-protein coupled receptors family 2 profile 2 domain-containing protein" evidence="6">
    <location>
        <begin position="24"/>
        <end position="830"/>
    </location>
</feature>
<dbReference type="InterPro" id="IPR000832">
    <property type="entry name" value="GPCR_2_secretin-like"/>
</dbReference>
<evidence type="ECO:0000256" key="5">
    <source>
        <dbReference type="SAM" id="Phobius"/>
    </source>
</evidence>
<proteinExistence type="predicted"/>
<dbReference type="Pfam" id="PF00002">
    <property type="entry name" value="7tm_2"/>
    <property type="match status" value="1"/>
</dbReference>
<reference evidence="8 9" key="1">
    <citation type="submission" date="2024-01" db="EMBL/GenBank/DDBJ databases">
        <title>The genome of the rayed Mediterranean limpet Patella caerulea (Linnaeus, 1758).</title>
        <authorList>
            <person name="Anh-Thu Weber A."/>
            <person name="Halstead-Nussloch G."/>
        </authorList>
    </citation>
    <scope>NUCLEOTIDE SEQUENCE [LARGE SCALE GENOMIC DNA]</scope>
    <source>
        <strain evidence="8">AATW-2023a</strain>
        <tissue evidence="8">Whole specimen</tissue>
    </source>
</reference>
<evidence type="ECO:0000313" key="8">
    <source>
        <dbReference type="EMBL" id="KAK6187384.1"/>
    </source>
</evidence>
<dbReference type="EMBL" id="JAZGQO010000004">
    <property type="protein sequence ID" value="KAK6187384.1"/>
    <property type="molecule type" value="Genomic_DNA"/>
</dbReference>
<dbReference type="PANTHER" id="PTHR45902:SF1">
    <property type="entry name" value="LATROPHILIN RECEPTOR-LIKE PROTEIN A"/>
    <property type="match status" value="1"/>
</dbReference>
<dbReference type="GO" id="GO:0004930">
    <property type="term" value="F:G protein-coupled receptor activity"/>
    <property type="evidence" value="ECO:0007669"/>
    <property type="project" value="InterPro"/>
</dbReference>
<comment type="subcellular location">
    <subcellularLocation>
        <location evidence="1">Membrane</location>
        <topology evidence="1">Multi-pass membrane protein</topology>
    </subcellularLocation>
</comment>
<dbReference type="InterPro" id="IPR053231">
    <property type="entry name" value="GPCR_LN-TM7"/>
</dbReference>
<evidence type="ECO:0000259" key="7">
    <source>
        <dbReference type="PROSITE" id="PS50261"/>
    </source>
</evidence>
<evidence type="ECO:0000313" key="9">
    <source>
        <dbReference type="Proteomes" id="UP001347796"/>
    </source>
</evidence>
<dbReference type="GO" id="GO:0016020">
    <property type="term" value="C:membrane"/>
    <property type="evidence" value="ECO:0007669"/>
    <property type="project" value="UniProtKB-SubCell"/>
</dbReference>
<feature type="signal peptide" evidence="6">
    <location>
        <begin position="1"/>
        <end position="23"/>
    </location>
</feature>
<dbReference type="PROSITE" id="PS50261">
    <property type="entry name" value="G_PROTEIN_RECEP_F2_4"/>
    <property type="match status" value="1"/>
</dbReference>
<dbReference type="Gene3D" id="1.20.1070.10">
    <property type="entry name" value="Rhodopsin 7-helix transmembrane proteins"/>
    <property type="match status" value="1"/>
</dbReference>
<dbReference type="Proteomes" id="UP001347796">
    <property type="component" value="Unassembled WGS sequence"/>
</dbReference>
<evidence type="ECO:0000256" key="2">
    <source>
        <dbReference type="ARBA" id="ARBA00022692"/>
    </source>
</evidence>
<keyword evidence="6" id="KW-0732">Signal</keyword>
<comment type="caution">
    <text evidence="8">The sequence shown here is derived from an EMBL/GenBank/DDBJ whole genome shotgun (WGS) entry which is preliminary data.</text>
</comment>
<keyword evidence="4 5" id="KW-0472">Membrane</keyword>
<dbReference type="GO" id="GO:0007166">
    <property type="term" value="P:cell surface receptor signaling pathway"/>
    <property type="evidence" value="ECO:0007669"/>
    <property type="project" value="InterPro"/>
</dbReference>
<name>A0AAN8KA43_PATCE</name>
<evidence type="ECO:0000256" key="3">
    <source>
        <dbReference type="ARBA" id="ARBA00022989"/>
    </source>
</evidence>
<feature type="domain" description="G-protein coupled receptors family 2 profile 2" evidence="7">
    <location>
        <begin position="531"/>
        <end position="779"/>
    </location>
</feature>
<gene>
    <name evidence="8" type="ORF">SNE40_005426</name>
</gene>
<evidence type="ECO:0000256" key="4">
    <source>
        <dbReference type="ARBA" id="ARBA00023136"/>
    </source>
</evidence>
<keyword evidence="2 5" id="KW-0812">Transmembrane</keyword>
<feature type="transmembrane region" description="Helical" evidence="5">
    <location>
        <begin position="597"/>
        <end position="620"/>
    </location>
</feature>
<feature type="transmembrane region" description="Helical" evidence="5">
    <location>
        <begin position="758"/>
        <end position="777"/>
    </location>
</feature>
<dbReference type="CDD" id="cd15039">
    <property type="entry name" value="7tmB3_Methuselah-like"/>
    <property type="match status" value="1"/>
</dbReference>
<keyword evidence="3 5" id="KW-1133">Transmembrane helix</keyword>
<feature type="transmembrane region" description="Helical" evidence="5">
    <location>
        <begin position="685"/>
        <end position="713"/>
    </location>
</feature>
<feature type="transmembrane region" description="Helical" evidence="5">
    <location>
        <begin position="734"/>
        <end position="752"/>
    </location>
</feature>
<dbReference type="PANTHER" id="PTHR45902">
    <property type="entry name" value="LATROPHILIN RECEPTOR-LIKE PROTEIN A"/>
    <property type="match status" value="1"/>
</dbReference>
<sequence>MEKQTYLLFYCCFVLSGFDRVLAEYRGTELLLSCRGCKPRPKDPLLTEPLCVECMCDLDCIKYGDCCIDVMVKLGLHTQPPQSEFTCISPELETSIFSLKNMASIMDGYYMKTQIIDAHGRHQRCNNSPVLPVTCQSTGITYINMECAFLNLENGCKHWSLHSECDAIGTDQNNTCKTYLIPPFFAELRYCDARRSQPIISQCLPESTDKEKCNKYFYLVYGDDGRIYKNIFCYLCNDNGLSKILGEAINPVEFLTSFTDLFEKAVYKEPCDGTMAWMDFRVNKCRPIRCDSGKVLRGGYCEHDNRTAVGNSYHLLQQMSIKPTDTIHILKQVVHNVVTYLSYEMNSTDYHISVTNQVPVSGESVVYVDIWFTITSNVSLNDFEINIFQLGKQMFNTFSAIQVSSSVNYTRLEHHKTLFGNFSSDAEAELCCAVDQNMMLDTNNYEPITNQLTCSYIEFSPDEFSMEYMTVRIGHLNITLGDDQFSLYKNQLRVCFELFLNKTGMRYNNETVFYNIEGESSNDDRNTGLIKFYLSIILMGLSMLGLLLTFITYLRFREMRTQPGKNNMGLVISLFLANLMVLVGVEKVDHVIVCQFLGVAIHYLWLSMLLWMNVCSYHMFKVFVLEAFTVIGSSNGVKHTLVYCLYANGTPILIVTTNIISNYILSHGGDIGYGGKVCYLSTPQLVIYCFIVPLCFVILTNIIFFISTIICIHRVKQTGKQTAERHNIYIYMKLSVLTGCFWIFAIIANAVRSPVIEYMSVILNSAQGMFLFWSLVLNKTVLSKYIRQSAEVSESSSSRFIRWTTQILTGTDKRSSTSDRNERKPDFNSN</sequence>
<evidence type="ECO:0000256" key="6">
    <source>
        <dbReference type="SAM" id="SignalP"/>
    </source>
</evidence>
<protein>
    <recommendedName>
        <fullName evidence="7">G-protein coupled receptors family 2 profile 2 domain-containing protein</fullName>
    </recommendedName>
</protein>
<organism evidence="8 9">
    <name type="scientific">Patella caerulea</name>
    <name type="common">Rayed Mediterranean limpet</name>
    <dbReference type="NCBI Taxonomy" id="87958"/>
    <lineage>
        <taxon>Eukaryota</taxon>
        <taxon>Metazoa</taxon>
        <taxon>Spiralia</taxon>
        <taxon>Lophotrochozoa</taxon>
        <taxon>Mollusca</taxon>
        <taxon>Gastropoda</taxon>
        <taxon>Patellogastropoda</taxon>
        <taxon>Patelloidea</taxon>
        <taxon>Patellidae</taxon>
        <taxon>Patella</taxon>
    </lineage>
</organism>
<feature type="transmembrane region" description="Helical" evidence="5">
    <location>
        <begin position="532"/>
        <end position="556"/>
    </location>
</feature>
<dbReference type="AlphaFoldDB" id="A0AAN8KA43"/>
<feature type="transmembrane region" description="Helical" evidence="5">
    <location>
        <begin position="641"/>
        <end position="665"/>
    </location>
</feature>
<accession>A0AAN8KA43</accession>
<feature type="transmembrane region" description="Helical" evidence="5">
    <location>
        <begin position="568"/>
        <end position="585"/>
    </location>
</feature>
<keyword evidence="9" id="KW-1185">Reference proteome</keyword>